<keyword evidence="3" id="KW-1185">Reference proteome</keyword>
<accession>A0ABQ5GS67</accession>
<reference evidence="2" key="1">
    <citation type="journal article" date="2022" name="Int. J. Mol. Sci.">
        <title>Draft Genome of Tanacetum Coccineum: Genomic Comparison of Closely Related Tanacetum-Family Plants.</title>
        <authorList>
            <person name="Yamashiro T."/>
            <person name="Shiraishi A."/>
            <person name="Nakayama K."/>
            <person name="Satake H."/>
        </authorList>
    </citation>
    <scope>NUCLEOTIDE SEQUENCE</scope>
</reference>
<sequence length="115" mass="13008">MITSRSEEEIQKNRCRHTNADSDRQMHTDKCRFRQQIQTAADSYRCRFRHMQIQTDADAIQADAIQLDTVATFDIDKQALEARLEADVGYNCTTSGGSSSRGAYGPFGWVVLTTK</sequence>
<dbReference type="EMBL" id="BQNB010018726">
    <property type="protein sequence ID" value="GJT77603.1"/>
    <property type="molecule type" value="Genomic_DNA"/>
</dbReference>
<evidence type="ECO:0000256" key="1">
    <source>
        <dbReference type="SAM" id="MobiDB-lite"/>
    </source>
</evidence>
<evidence type="ECO:0000313" key="2">
    <source>
        <dbReference type="EMBL" id="GJT77603.1"/>
    </source>
</evidence>
<proteinExistence type="predicted"/>
<dbReference type="Gene3D" id="2.60.120.560">
    <property type="entry name" value="Exo-inulinase, domain 1"/>
    <property type="match status" value="1"/>
</dbReference>
<organism evidence="2 3">
    <name type="scientific">Tanacetum coccineum</name>
    <dbReference type="NCBI Taxonomy" id="301880"/>
    <lineage>
        <taxon>Eukaryota</taxon>
        <taxon>Viridiplantae</taxon>
        <taxon>Streptophyta</taxon>
        <taxon>Embryophyta</taxon>
        <taxon>Tracheophyta</taxon>
        <taxon>Spermatophyta</taxon>
        <taxon>Magnoliopsida</taxon>
        <taxon>eudicotyledons</taxon>
        <taxon>Gunneridae</taxon>
        <taxon>Pentapetalae</taxon>
        <taxon>asterids</taxon>
        <taxon>campanulids</taxon>
        <taxon>Asterales</taxon>
        <taxon>Asteraceae</taxon>
        <taxon>Asteroideae</taxon>
        <taxon>Anthemideae</taxon>
        <taxon>Anthemidinae</taxon>
        <taxon>Tanacetum</taxon>
    </lineage>
</organism>
<evidence type="ECO:0000313" key="3">
    <source>
        <dbReference type="Proteomes" id="UP001151760"/>
    </source>
</evidence>
<comment type="caution">
    <text evidence="2">The sequence shown here is derived from an EMBL/GenBank/DDBJ whole genome shotgun (WGS) entry which is preliminary data.</text>
</comment>
<name>A0ABQ5GS67_9ASTR</name>
<feature type="region of interest" description="Disordered" evidence="1">
    <location>
        <begin position="1"/>
        <end position="27"/>
    </location>
</feature>
<dbReference type="Proteomes" id="UP001151760">
    <property type="component" value="Unassembled WGS sequence"/>
</dbReference>
<protein>
    <submittedName>
        <fullName evidence="2">Uncharacterized protein</fullName>
    </submittedName>
</protein>
<reference evidence="2" key="2">
    <citation type="submission" date="2022-01" db="EMBL/GenBank/DDBJ databases">
        <authorList>
            <person name="Yamashiro T."/>
            <person name="Shiraishi A."/>
            <person name="Satake H."/>
            <person name="Nakayama K."/>
        </authorList>
    </citation>
    <scope>NUCLEOTIDE SEQUENCE</scope>
</reference>
<gene>
    <name evidence="2" type="ORF">Tco_1044328</name>
</gene>